<dbReference type="Proteomes" id="UP000261540">
    <property type="component" value="Unplaced"/>
</dbReference>
<comment type="similarity">
    <text evidence="1">Belongs to the TRIM/RBCC family.</text>
</comment>
<dbReference type="PROSITE" id="PS00518">
    <property type="entry name" value="ZF_RING_1"/>
    <property type="match status" value="1"/>
</dbReference>
<evidence type="ECO:0000256" key="4">
    <source>
        <dbReference type="ARBA" id="ARBA00022833"/>
    </source>
</evidence>
<proteinExistence type="inferred from homology"/>
<keyword evidence="2" id="KW-0479">Metal-binding</keyword>
<dbReference type="SMART" id="SM00336">
    <property type="entry name" value="BBOX"/>
    <property type="match status" value="1"/>
</dbReference>
<feature type="domain" description="B box-type" evidence="7">
    <location>
        <begin position="69"/>
        <end position="110"/>
    </location>
</feature>
<protein>
    <recommendedName>
        <fullName evidence="10">RING-type domain-containing protein</fullName>
    </recommendedName>
</protein>
<dbReference type="InterPro" id="IPR013083">
    <property type="entry name" value="Znf_RING/FYVE/PHD"/>
</dbReference>
<keyword evidence="4" id="KW-0862">Zinc</keyword>
<reference evidence="8" key="1">
    <citation type="submission" date="2025-08" db="UniProtKB">
        <authorList>
            <consortium name="Ensembl"/>
        </authorList>
    </citation>
    <scope>IDENTIFICATION</scope>
</reference>
<evidence type="ECO:0000256" key="3">
    <source>
        <dbReference type="ARBA" id="ARBA00022771"/>
    </source>
</evidence>
<dbReference type="InterPro" id="IPR000315">
    <property type="entry name" value="Znf_B-box"/>
</dbReference>
<dbReference type="PROSITE" id="PS50119">
    <property type="entry name" value="ZF_BBOX"/>
    <property type="match status" value="1"/>
</dbReference>
<evidence type="ECO:0000259" key="6">
    <source>
        <dbReference type="PROSITE" id="PS50089"/>
    </source>
</evidence>
<organism evidence="8 9">
    <name type="scientific">Paramormyrops kingsleyae</name>
    <dbReference type="NCBI Taxonomy" id="1676925"/>
    <lineage>
        <taxon>Eukaryota</taxon>
        <taxon>Metazoa</taxon>
        <taxon>Chordata</taxon>
        <taxon>Craniata</taxon>
        <taxon>Vertebrata</taxon>
        <taxon>Euteleostomi</taxon>
        <taxon>Actinopterygii</taxon>
        <taxon>Neopterygii</taxon>
        <taxon>Teleostei</taxon>
        <taxon>Osteoglossocephala</taxon>
        <taxon>Osteoglossomorpha</taxon>
        <taxon>Osteoglossiformes</taxon>
        <taxon>Mormyridae</taxon>
        <taxon>Paramormyrops</taxon>
    </lineage>
</organism>
<dbReference type="InterPro" id="IPR017907">
    <property type="entry name" value="Znf_RING_CS"/>
</dbReference>
<dbReference type="InterPro" id="IPR018957">
    <property type="entry name" value="Znf_C3HC4_RING-type"/>
</dbReference>
<evidence type="ECO:0000259" key="7">
    <source>
        <dbReference type="PROSITE" id="PS50119"/>
    </source>
</evidence>
<evidence type="ECO:0008006" key="10">
    <source>
        <dbReference type="Google" id="ProtNLM"/>
    </source>
</evidence>
<dbReference type="SUPFAM" id="SSF57845">
    <property type="entry name" value="B-box zinc-binding domain"/>
    <property type="match status" value="1"/>
</dbReference>
<evidence type="ECO:0000256" key="5">
    <source>
        <dbReference type="PROSITE-ProRule" id="PRU00024"/>
    </source>
</evidence>
<dbReference type="InterPro" id="IPR050143">
    <property type="entry name" value="TRIM/RBCC"/>
</dbReference>
<evidence type="ECO:0000256" key="2">
    <source>
        <dbReference type="ARBA" id="ARBA00022723"/>
    </source>
</evidence>
<dbReference type="GO" id="GO:0008270">
    <property type="term" value="F:zinc ion binding"/>
    <property type="evidence" value="ECO:0007669"/>
    <property type="project" value="UniProtKB-KW"/>
</dbReference>
<dbReference type="GeneTree" id="ENSGT00970000193390"/>
<dbReference type="Gene3D" id="3.30.160.60">
    <property type="entry name" value="Classic Zinc Finger"/>
    <property type="match status" value="1"/>
</dbReference>
<evidence type="ECO:0000256" key="1">
    <source>
        <dbReference type="ARBA" id="ARBA00008518"/>
    </source>
</evidence>
<accession>A0A3B3SEI6</accession>
<dbReference type="SMART" id="SM00184">
    <property type="entry name" value="RING"/>
    <property type="match status" value="1"/>
</dbReference>
<evidence type="ECO:0000313" key="8">
    <source>
        <dbReference type="Ensembl" id="ENSPKIP00000029169.1"/>
    </source>
</evidence>
<keyword evidence="9" id="KW-1185">Reference proteome</keyword>
<reference evidence="8" key="2">
    <citation type="submission" date="2025-09" db="UniProtKB">
        <authorList>
            <consortium name="Ensembl"/>
        </authorList>
    </citation>
    <scope>IDENTIFICATION</scope>
</reference>
<dbReference type="Pfam" id="PF00097">
    <property type="entry name" value="zf-C3HC4"/>
    <property type="match status" value="1"/>
</dbReference>
<keyword evidence="3 5" id="KW-0863">Zinc-finger</keyword>
<evidence type="ECO:0000313" key="9">
    <source>
        <dbReference type="Proteomes" id="UP000261540"/>
    </source>
</evidence>
<sequence length="149" mass="17025">VRSSCVPRPLVNPLCCSVCTDFFKDPVVLKCSHSFCRVCLQKCWEGKSSRECPLCRRKSSMTDPPVTEKSESRCSLHGEKLLFFCVEDQEPICVVCQTARKHRDHQLCPLEEAVEDKKSTHLNQSTHLSLSHVTQMQSARETFYICFTP</sequence>
<dbReference type="PROSITE" id="PS50089">
    <property type="entry name" value="ZF_RING_2"/>
    <property type="match status" value="1"/>
</dbReference>
<feature type="domain" description="RING-type" evidence="6">
    <location>
        <begin position="16"/>
        <end position="56"/>
    </location>
</feature>
<dbReference type="AlphaFoldDB" id="A0A3B3SEI6"/>
<dbReference type="Gene3D" id="3.30.40.10">
    <property type="entry name" value="Zinc/RING finger domain, C3HC4 (zinc finger)"/>
    <property type="match status" value="1"/>
</dbReference>
<dbReference type="PANTHER" id="PTHR24103">
    <property type="entry name" value="E3 UBIQUITIN-PROTEIN LIGASE TRIM"/>
    <property type="match status" value="1"/>
</dbReference>
<dbReference type="Ensembl" id="ENSPKIT00000009960.1">
    <property type="protein sequence ID" value="ENSPKIP00000029169.1"/>
    <property type="gene ID" value="ENSPKIG00000010519.1"/>
</dbReference>
<dbReference type="Pfam" id="PF00643">
    <property type="entry name" value="zf-B_box"/>
    <property type="match status" value="1"/>
</dbReference>
<dbReference type="SUPFAM" id="SSF57850">
    <property type="entry name" value="RING/U-box"/>
    <property type="match status" value="1"/>
</dbReference>
<dbReference type="InterPro" id="IPR001841">
    <property type="entry name" value="Znf_RING"/>
</dbReference>
<name>A0A3B3SEI6_9TELE</name>